<dbReference type="PANTHER" id="PTHR24221">
    <property type="entry name" value="ATP-BINDING CASSETTE SUB-FAMILY B"/>
    <property type="match status" value="1"/>
</dbReference>
<evidence type="ECO:0000256" key="4">
    <source>
        <dbReference type="ARBA" id="ARBA00022741"/>
    </source>
</evidence>
<protein>
    <submittedName>
        <fullName evidence="11">ATP-binding cassette domain-containing protein</fullName>
    </submittedName>
</protein>
<keyword evidence="3 8" id="KW-0812">Transmembrane</keyword>
<feature type="transmembrane region" description="Helical" evidence="8">
    <location>
        <begin position="26"/>
        <end position="48"/>
    </location>
</feature>
<dbReference type="AlphaFoldDB" id="A0A6N8SJX0"/>
<dbReference type="PROSITE" id="PS50893">
    <property type="entry name" value="ABC_TRANSPORTER_2"/>
    <property type="match status" value="1"/>
</dbReference>
<keyword evidence="6 8" id="KW-1133">Transmembrane helix</keyword>
<evidence type="ECO:0000256" key="2">
    <source>
        <dbReference type="ARBA" id="ARBA00005417"/>
    </source>
</evidence>
<keyword evidence="12" id="KW-1185">Reference proteome</keyword>
<evidence type="ECO:0000256" key="7">
    <source>
        <dbReference type="ARBA" id="ARBA00023136"/>
    </source>
</evidence>
<dbReference type="GO" id="GO:0140359">
    <property type="term" value="F:ABC-type transporter activity"/>
    <property type="evidence" value="ECO:0007669"/>
    <property type="project" value="InterPro"/>
</dbReference>
<feature type="domain" description="ABC transmembrane type-1" evidence="10">
    <location>
        <begin position="28"/>
        <end position="311"/>
    </location>
</feature>
<reference evidence="11 12" key="1">
    <citation type="submission" date="2019-12" db="EMBL/GenBank/DDBJ databases">
        <title>Shinella kummerowiae sp. nov., a symbiotic bacterium isolated from root nodules of the herbal legume Kummerowia stipulacea.</title>
        <authorList>
            <person name="Gao J."/>
        </authorList>
    </citation>
    <scope>NUCLEOTIDE SEQUENCE [LARGE SCALE GENOMIC DNA]</scope>
    <source>
        <strain evidence="11 12">CCBAU 25048</strain>
    </source>
</reference>
<dbReference type="EMBL" id="WUMK01000006">
    <property type="protein sequence ID" value="MXN47172.1"/>
    <property type="molecule type" value="Genomic_DNA"/>
</dbReference>
<organism evidence="11 12">
    <name type="scientific">Shinella kummerowiae</name>
    <dbReference type="NCBI Taxonomy" id="417745"/>
    <lineage>
        <taxon>Bacteria</taxon>
        <taxon>Pseudomonadati</taxon>
        <taxon>Pseudomonadota</taxon>
        <taxon>Alphaproteobacteria</taxon>
        <taxon>Hyphomicrobiales</taxon>
        <taxon>Rhizobiaceae</taxon>
        <taxon>Shinella</taxon>
    </lineage>
</organism>
<evidence type="ECO:0000256" key="3">
    <source>
        <dbReference type="ARBA" id="ARBA00022692"/>
    </source>
</evidence>
<evidence type="ECO:0000259" key="10">
    <source>
        <dbReference type="PROSITE" id="PS50929"/>
    </source>
</evidence>
<dbReference type="InterPro" id="IPR011527">
    <property type="entry name" value="ABC1_TM_dom"/>
</dbReference>
<dbReference type="PANTHER" id="PTHR24221:SF503">
    <property type="entry name" value="MITOCHONDRIAL POTASSIUM CHANNEL ATP-BINDING SUBUNIT"/>
    <property type="match status" value="1"/>
</dbReference>
<dbReference type="InterPro" id="IPR036640">
    <property type="entry name" value="ABC1_TM_sf"/>
</dbReference>
<feature type="transmembrane region" description="Helical" evidence="8">
    <location>
        <begin position="168"/>
        <end position="186"/>
    </location>
</feature>
<dbReference type="InterPro" id="IPR003439">
    <property type="entry name" value="ABC_transporter-like_ATP-bd"/>
</dbReference>
<dbReference type="Gene3D" id="1.20.1560.10">
    <property type="entry name" value="ABC transporter type 1, transmembrane domain"/>
    <property type="match status" value="1"/>
</dbReference>
<feature type="transmembrane region" description="Helical" evidence="8">
    <location>
        <begin position="138"/>
        <end position="162"/>
    </location>
</feature>
<sequence>MTEDWRLIAAPVKHILADYWRASRGLLALVATIVFLSAIASVAAPYLFSRLIDQLTADRFAETLATGFIVYALLIGAAAALQHMVQYLSYMSAENLSFIAGTSLFARLLKKRAAFFVEHNPAEIESAGQRGQGALMTLVQLALIVFIPGTTQIALALGMLGATINLEVVLIVLAYGCGFIALTAVANHRTRRFLDAAIAAGQENAKFVGNAMTAMETLRHFGSHGWMQARFAEKAGEERDNWAAFCRRRIGYSSVMGAGLAFQFAVTFLLLLPRYRAGDLSVGDVVLFNTLILQLNQPFEMIGHALDDVVRARASLLPLARIWAAPEEPDGATSGRFAPAAGRLAFEGVSYVHENGRGVSDVSFTAARGRITYLVGETGSGKSTLLRLALKSNAPACGRISVDGVDLDTVSQQDWYGAVGIVPQEAVLLNDTLAVNIALGRALDPERLWRAAEKAAIRPFIDGLPEGFETKVGERGMKLSGGERQRIAIARALYADPQFLFLDEASSALDEATEAEIMQHIRGLAGDVTILAVTHRTSVIAPADHVVRLGSGRVESDA</sequence>
<evidence type="ECO:0000256" key="8">
    <source>
        <dbReference type="SAM" id="Phobius"/>
    </source>
</evidence>
<keyword evidence="7 8" id="KW-0472">Membrane</keyword>
<dbReference type="InterPro" id="IPR039421">
    <property type="entry name" value="Type_1_exporter"/>
</dbReference>
<dbReference type="PROSITE" id="PS50929">
    <property type="entry name" value="ABC_TM1F"/>
    <property type="match status" value="1"/>
</dbReference>
<keyword evidence="4" id="KW-0547">Nucleotide-binding</keyword>
<proteinExistence type="inferred from homology"/>
<evidence type="ECO:0000259" key="9">
    <source>
        <dbReference type="PROSITE" id="PS50893"/>
    </source>
</evidence>
<evidence type="ECO:0000256" key="1">
    <source>
        <dbReference type="ARBA" id="ARBA00004651"/>
    </source>
</evidence>
<dbReference type="Pfam" id="PF00664">
    <property type="entry name" value="ABC_membrane"/>
    <property type="match status" value="1"/>
</dbReference>
<dbReference type="InterPro" id="IPR017871">
    <property type="entry name" value="ABC_transporter-like_CS"/>
</dbReference>
<dbReference type="Proteomes" id="UP000435802">
    <property type="component" value="Unassembled WGS sequence"/>
</dbReference>
<dbReference type="InterPro" id="IPR027417">
    <property type="entry name" value="P-loop_NTPase"/>
</dbReference>
<accession>A0A6N8SJX0</accession>
<dbReference type="InterPro" id="IPR003593">
    <property type="entry name" value="AAA+_ATPase"/>
</dbReference>
<evidence type="ECO:0000256" key="5">
    <source>
        <dbReference type="ARBA" id="ARBA00022840"/>
    </source>
</evidence>
<feature type="domain" description="ABC transporter" evidence="9">
    <location>
        <begin position="344"/>
        <end position="558"/>
    </location>
</feature>
<keyword evidence="5 11" id="KW-0067">ATP-binding</keyword>
<dbReference type="Gene3D" id="3.40.50.300">
    <property type="entry name" value="P-loop containing nucleotide triphosphate hydrolases"/>
    <property type="match status" value="1"/>
</dbReference>
<name>A0A6N8SJX0_9HYPH</name>
<dbReference type="OrthoDB" id="9804259at2"/>
<dbReference type="SUPFAM" id="SSF52540">
    <property type="entry name" value="P-loop containing nucleoside triphosphate hydrolases"/>
    <property type="match status" value="1"/>
</dbReference>
<dbReference type="SUPFAM" id="SSF90123">
    <property type="entry name" value="ABC transporter transmembrane region"/>
    <property type="match status" value="1"/>
</dbReference>
<evidence type="ECO:0000313" key="11">
    <source>
        <dbReference type="EMBL" id="MXN47172.1"/>
    </source>
</evidence>
<dbReference type="PROSITE" id="PS00211">
    <property type="entry name" value="ABC_TRANSPORTER_1"/>
    <property type="match status" value="1"/>
</dbReference>
<evidence type="ECO:0000256" key="6">
    <source>
        <dbReference type="ARBA" id="ARBA00022989"/>
    </source>
</evidence>
<dbReference type="RefSeq" id="WP_160860686.1">
    <property type="nucleotide sequence ID" value="NZ_WUMK01000006.1"/>
</dbReference>
<dbReference type="GO" id="GO:0016887">
    <property type="term" value="F:ATP hydrolysis activity"/>
    <property type="evidence" value="ECO:0007669"/>
    <property type="project" value="InterPro"/>
</dbReference>
<feature type="transmembrane region" description="Helical" evidence="8">
    <location>
        <begin position="60"/>
        <end position="81"/>
    </location>
</feature>
<dbReference type="GO" id="GO:0005524">
    <property type="term" value="F:ATP binding"/>
    <property type="evidence" value="ECO:0007669"/>
    <property type="project" value="UniProtKB-KW"/>
</dbReference>
<dbReference type="SMART" id="SM00382">
    <property type="entry name" value="AAA"/>
    <property type="match status" value="1"/>
</dbReference>
<comment type="similarity">
    <text evidence="2">Belongs to the ABC transporter superfamily.</text>
</comment>
<dbReference type="Pfam" id="PF00005">
    <property type="entry name" value="ABC_tran"/>
    <property type="match status" value="1"/>
</dbReference>
<comment type="subcellular location">
    <subcellularLocation>
        <location evidence="1">Cell membrane</location>
        <topology evidence="1">Multi-pass membrane protein</topology>
    </subcellularLocation>
</comment>
<feature type="transmembrane region" description="Helical" evidence="8">
    <location>
        <begin position="250"/>
        <end position="272"/>
    </location>
</feature>
<dbReference type="GO" id="GO:0005886">
    <property type="term" value="C:plasma membrane"/>
    <property type="evidence" value="ECO:0007669"/>
    <property type="project" value="UniProtKB-SubCell"/>
</dbReference>
<evidence type="ECO:0000313" key="12">
    <source>
        <dbReference type="Proteomes" id="UP000435802"/>
    </source>
</evidence>
<gene>
    <name evidence="11" type="ORF">GR138_18405</name>
</gene>
<comment type="caution">
    <text evidence="11">The sequence shown here is derived from an EMBL/GenBank/DDBJ whole genome shotgun (WGS) entry which is preliminary data.</text>
</comment>